<dbReference type="RefSeq" id="WP_120788424.1">
    <property type="nucleotide sequence ID" value="NZ_CP032624.1"/>
</dbReference>
<dbReference type="InterPro" id="IPR010985">
    <property type="entry name" value="Ribbon_hlx_hlx"/>
</dbReference>
<dbReference type="SUPFAM" id="SSF47598">
    <property type="entry name" value="Ribbon-helix-helix"/>
    <property type="match status" value="1"/>
</dbReference>
<organism evidence="1 2">
    <name type="scientific">Gryllotalpicola protaetiae</name>
    <dbReference type="NCBI Taxonomy" id="2419771"/>
    <lineage>
        <taxon>Bacteria</taxon>
        <taxon>Bacillati</taxon>
        <taxon>Actinomycetota</taxon>
        <taxon>Actinomycetes</taxon>
        <taxon>Micrococcales</taxon>
        <taxon>Microbacteriaceae</taxon>
        <taxon>Gryllotalpicola</taxon>
    </lineage>
</organism>
<dbReference type="OrthoDB" id="7107936at2"/>
<dbReference type="Proteomes" id="UP000275069">
    <property type="component" value="Chromosome"/>
</dbReference>
<dbReference type="KEGG" id="gry:D7I44_04705"/>
<dbReference type="EMBL" id="CP032624">
    <property type="protein sequence ID" value="AYG02890.1"/>
    <property type="molecule type" value="Genomic_DNA"/>
</dbReference>
<sequence>MGTLYIRGVDSAAIDVLKARAAAAGMSLSAYVGGELAKLAARPTNAELAERLWSQSRPDGLTTDEIVEAVRASRR</sequence>
<name>A0A387BPF6_9MICO</name>
<proteinExistence type="predicted"/>
<protein>
    <submittedName>
        <fullName evidence="1">Antitoxin</fullName>
    </submittedName>
</protein>
<evidence type="ECO:0000313" key="2">
    <source>
        <dbReference type="Proteomes" id="UP000275069"/>
    </source>
</evidence>
<reference evidence="1 2" key="1">
    <citation type="submission" date="2018-09" db="EMBL/GenBank/DDBJ databases">
        <title>Genome sequencing of strain 2DFW10M-5.</title>
        <authorList>
            <person name="Heo J."/>
            <person name="Kim S.-J."/>
            <person name="Kwon S.-W."/>
        </authorList>
    </citation>
    <scope>NUCLEOTIDE SEQUENCE [LARGE SCALE GENOMIC DNA]</scope>
    <source>
        <strain evidence="1 2">2DFW10M-5</strain>
    </source>
</reference>
<gene>
    <name evidence="1" type="ORF">D7I44_04705</name>
</gene>
<dbReference type="AlphaFoldDB" id="A0A387BPF6"/>
<evidence type="ECO:0000313" key="1">
    <source>
        <dbReference type="EMBL" id="AYG02890.1"/>
    </source>
</evidence>
<dbReference type="GO" id="GO:0006355">
    <property type="term" value="P:regulation of DNA-templated transcription"/>
    <property type="evidence" value="ECO:0007669"/>
    <property type="project" value="InterPro"/>
</dbReference>
<accession>A0A387BPF6</accession>
<keyword evidence="2" id="KW-1185">Reference proteome</keyword>